<feature type="binding site" evidence="9">
    <location>
        <position position="32"/>
    </location>
    <ligand>
        <name>NADPH</name>
        <dbReference type="ChEBI" id="CHEBI:57783"/>
    </ligand>
</feature>
<dbReference type="InterPro" id="IPR006168">
    <property type="entry name" value="G3P_DH_NAD-dep"/>
</dbReference>
<dbReference type="InterPro" id="IPR011128">
    <property type="entry name" value="G3P_DH_NAD-dep_N"/>
</dbReference>
<keyword evidence="7 9" id="KW-0594">Phospholipid biosynthesis</keyword>
<sequence>MLKAAVLGAGSWGTALANVLSSNGHDVIVWGRDRRVVDSLNYRHENDRYLPGAELSTTLRATDDVNEALTDANFVIVSVPSKAIPDVCTLVAPYISSEACVVHAVKGFIRPDNTRVAEYMAKALPKIAGRLVVLSGPSHAEEVVRRKPTTVVVASESRSAAEMAQDVLMNEHLRVYTQSDMVGVELGGTLKNIIALGVGLTDGLDLGDNTKAALMTRGLAEMTRLGVQLGASPLTFSGLAGVGDLIVTCTSSHSRNYRAGKLLASGLTLSQTLSQIGMAVEGVGTTFAAAELASSHHVEMPITRALRRVLEGLVAPENAVRELMQRDKNHEMEDVGQQPLTHDWRRP</sequence>
<dbReference type="SUPFAM" id="SSF51735">
    <property type="entry name" value="NAD(P)-binding Rossmann-fold domains"/>
    <property type="match status" value="1"/>
</dbReference>
<keyword evidence="9" id="KW-0963">Cytoplasm</keyword>
<dbReference type="Proteomes" id="UP001164803">
    <property type="component" value="Chromosome"/>
</dbReference>
<dbReference type="NCBIfam" id="NF000942">
    <property type="entry name" value="PRK00094.1-4"/>
    <property type="match status" value="1"/>
</dbReference>
<keyword evidence="8 9" id="KW-1208">Phospholipid metabolism</keyword>
<keyword evidence="5 9" id="KW-0520">NAD</keyword>
<feature type="binding site" evidence="9">
    <location>
        <position position="49"/>
    </location>
    <ligand>
        <name>NADPH</name>
        <dbReference type="ChEBI" id="CHEBI:57783"/>
    </ligand>
</feature>
<dbReference type="NCBIfam" id="NF000940">
    <property type="entry name" value="PRK00094.1-2"/>
    <property type="match status" value="1"/>
</dbReference>
<dbReference type="SUPFAM" id="SSF48179">
    <property type="entry name" value="6-phosphogluconate dehydrogenase C-terminal domain-like"/>
    <property type="match status" value="1"/>
</dbReference>
<evidence type="ECO:0000256" key="7">
    <source>
        <dbReference type="ARBA" id="ARBA00023209"/>
    </source>
</evidence>
<dbReference type="PIRSF" id="PIRSF000114">
    <property type="entry name" value="Glycerol-3-P_dh"/>
    <property type="match status" value="1"/>
</dbReference>
<dbReference type="Pfam" id="PF01210">
    <property type="entry name" value="NAD_Gly3P_dh_N"/>
    <property type="match status" value="1"/>
</dbReference>
<feature type="binding site" evidence="9">
    <location>
        <position position="191"/>
    </location>
    <ligand>
        <name>sn-glycerol 3-phosphate</name>
        <dbReference type="ChEBI" id="CHEBI:57597"/>
    </ligand>
</feature>
<dbReference type="Gene3D" id="1.10.1040.10">
    <property type="entry name" value="N-(1-d-carboxylethyl)-l-norvaline Dehydrogenase, domain 2"/>
    <property type="match status" value="1"/>
</dbReference>
<evidence type="ECO:0000256" key="4">
    <source>
        <dbReference type="ARBA" id="ARBA00023002"/>
    </source>
</evidence>
<keyword evidence="3 9" id="KW-0521">NADP</keyword>
<dbReference type="InterPro" id="IPR036291">
    <property type="entry name" value="NAD(P)-bd_dom_sf"/>
</dbReference>
<evidence type="ECO:0000256" key="10">
    <source>
        <dbReference type="RuleBase" id="RU000437"/>
    </source>
</evidence>
<name>A0ABY6Z9H7_9BACL</name>
<accession>A0ABY6Z9H7</accession>
<feature type="binding site" evidence="9">
    <location>
        <position position="11"/>
    </location>
    <ligand>
        <name>NADPH</name>
        <dbReference type="ChEBI" id="CHEBI:57783"/>
    </ligand>
</feature>
<dbReference type="PROSITE" id="PS00957">
    <property type="entry name" value="NAD_G3PDH"/>
    <property type="match status" value="1"/>
</dbReference>
<feature type="binding site" evidence="9">
    <location>
        <position position="244"/>
    </location>
    <ligand>
        <name>sn-glycerol 3-phosphate</name>
        <dbReference type="ChEBI" id="CHEBI:57597"/>
    </ligand>
</feature>
<dbReference type="InterPro" id="IPR006109">
    <property type="entry name" value="G3P_DH_NAD-dep_C"/>
</dbReference>
<comment type="catalytic activity">
    <reaction evidence="9">
        <text>sn-glycerol 3-phosphate + NAD(+) = dihydroxyacetone phosphate + NADH + H(+)</text>
        <dbReference type="Rhea" id="RHEA:11092"/>
        <dbReference type="ChEBI" id="CHEBI:15378"/>
        <dbReference type="ChEBI" id="CHEBI:57540"/>
        <dbReference type="ChEBI" id="CHEBI:57597"/>
        <dbReference type="ChEBI" id="CHEBI:57642"/>
        <dbReference type="ChEBI" id="CHEBI:57945"/>
        <dbReference type="EC" id="1.1.1.94"/>
    </reaction>
</comment>
<reference evidence="15" key="1">
    <citation type="submission" date="2022-08" db="EMBL/GenBank/DDBJ databases">
        <title>Alicyclobacillus dauci DSM2870, complete genome.</title>
        <authorList>
            <person name="Wang Q."/>
            <person name="Cai R."/>
            <person name="Wang Z."/>
        </authorList>
    </citation>
    <scope>NUCLEOTIDE SEQUENCE</scope>
    <source>
        <strain evidence="15">DSM 28700</strain>
    </source>
</reference>
<keyword evidence="16" id="KW-1185">Reference proteome</keyword>
<evidence type="ECO:0000256" key="9">
    <source>
        <dbReference type="HAMAP-Rule" id="MF_00394"/>
    </source>
</evidence>
<dbReference type="Gene3D" id="3.40.50.720">
    <property type="entry name" value="NAD(P)-binding Rossmann-like Domain"/>
    <property type="match status" value="1"/>
</dbReference>
<evidence type="ECO:0000256" key="2">
    <source>
        <dbReference type="ARBA" id="ARBA00022516"/>
    </source>
</evidence>
<proteinExistence type="inferred from homology"/>
<comment type="caution">
    <text evidence="9">Lacks conserved residue(s) required for the propagation of feature annotation.</text>
</comment>
<comment type="function">
    <text evidence="9">Catalyzes the reduction of the glycolytic intermediate dihydroxyacetone phosphate (DHAP) to sn-glycerol 3-phosphate (G3P), the key precursor for phospholipid synthesis.</text>
</comment>
<dbReference type="NCBIfam" id="NF000941">
    <property type="entry name" value="PRK00094.1-3"/>
    <property type="match status" value="1"/>
</dbReference>
<dbReference type="PANTHER" id="PTHR11728">
    <property type="entry name" value="GLYCEROL-3-PHOSPHATE DEHYDROGENASE"/>
    <property type="match status" value="1"/>
</dbReference>
<feature type="domain" description="Glycerol-3-phosphate dehydrogenase NAD-dependent C-terminal" evidence="14">
    <location>
        <begin position="180"/>
        <end position="320"/>
    </location>
</feature>
<comment type="catalytic activity">
    <reaction evidence="9 11">
        <text>sn-glycerol 3-phosphate + NADP(+) = dihydroxyacetone phosphate + NADPH + H(+)</text>
        <dbReference type="Rhea" id="RHEA:11096"/>
        <dbReference type="ChEBI" id="CHEBI:15378"/>
        <dbReference type="ChEBI" id="CHEBI:57597"/>
        <dbReference type="ChEBI" id="CHEBI:57642"/>
        <dbReference type="ChEBI" id="CHEBI:57783"/>
        <dbReference type="ChEBI" id="CHEBI:58349"/>
        <dbReference type="EC" id="1.1.1.94"/>
    </reaction>
</comment>
<evidence type="ECO:0000259" key="14">
    <source>
        <dbReference type="Pfam" id="PF07479"/>
    </source>
</evidence>
<evidence type="ECO:0000256" key="6">
    <source>
        <dbReference type="ARBA" id="ARBA00023098"/>
    </source>
</evidence>
<keyword evidence="6 9" id="KW-0443">Lipid metabolism</keyword>
<protein>
    <recommendedName>
        <fullName evidence="9">Glycerol-3-phosphate dehydrogenase [NAD(P)+]</fullName>
        <ecNumber evidence="9">1.1.1.94</ecNumber>
    </recommendedName>
    <alternativeName>
        <fullName evidence="9">NAD(P)(+)-dependent glycerol-3-phosphate dehydrogenase</fullName>
    </alternativeName>
    <alternativeName>
        <fullName evidence="9">NAD(P)H-dependent dihydroxyacetone-phosphate reductase</fullName>
    </alternativeName>
</protein>
<feature type="binding site" evidence="9">
    <location>
        <position position="255"/>
    </location>
    <ligand>
        <name>NADPH</name>
        <dbReference type="ChEBI" id="CHEBI:57783"/>
    </ligand>
</feature>
<feature type="region of interest" description="Disordered" evidence="12">
    <location>
        <begin position="325"/>
        <end position="347"/>
    </location>
</feature>
<dbReference type="EC" id="1.1.1.94" evidence="9"/>
<dbReference type="InterPro" id="IPR013328">
    <property type="entry name" value="6PGD_dom2"/>
</dbReference>
<evidence type="ECO:0000256" key="3">
    <source>
        <dbReference type="ARBA" id="ARBA00022857"/>
    </source>
</evidence>
<feature type="binding site" evidence="9">
    <location>
        <position position="255"/>
    </location>
    <ligand>
        <name>sn-glycerol 3-phosphate</name>
        <dbReference type="ChEBI" id="CHEBI:57597"/>
    </ligand>
</feature>
<comment type="similarity">
    <text evidence="1 9 10">Belongs to the NAD-dependent glycerol-3-phosphate dehydrogenase family.</text>
</comment>
<evidence type="ECO:0000256" key="12">
    <source>
        <dbReference type="SAM" id="MobiDB-lite"/>
    </source>
</evidence>
<feature type="binding site" evidence="9">
    <location>
        <position position="138"/>
    </location>
    <ligand>
        <name>sn-glycerol 3-phosphate</name>
        <dbReference type="ChEBI" id="CHEBI:57597"/>
    </ligand>
</feature>
<feature type="binding site" evidence="9">
    <location>
        <position position="12"/>
    </location>
    <ligand>
        <name>NADPH</name>
        <dbReference type="ChEBI" id="CHEBI:57783"/>
    </ligand>
</feature>
<evidence type="ECO:0000313" key="15">
    <source>
        <dbReference type="EMBL" id="WAH39202.1"/>
    </source>
</evidence>
<dbReference type="GO" id="GO:0047952">
    <property type="term" value="F:glycerol-3-phosphate dehydrogenase [NAD(P)+] activity"/>
    <property type="evidence" value="ECO:0007669"/>
    <property type="project" value="UniProtKB-EC"/>
</dbReference>
<gene>
    <name evidence="9" type="primary">gpsA</name>
    <name evidence="15" type="ORF">NZD86_12250</name>
</gene>
<comment type="pathway">
    <text evidence="9">Membrane lipid metabolism; glycerophospholipid metabolism.</text>
</comment>
<evidence type="ECO:0000256" key="8">
    <source>
        <dbReference type="ARBA" id="ARBA00023264"/>
    </source>
</evidence>
<feature type="binding site" evidence="9">
    <location>
        <position position="281"/>
    </location>
    <ligand>
        <name>NADPH</name>
        <dbReference type="ChEBI" id="CHEBI:57783"/>
    </ligand>
</feature>
<organism evidence="15 16">
    <name type="scientific">Alicyclobacillus dauci</name>
    <dbReference type="NCBI Taxonomy" id="1475485"/>
    <lineage>
        <taxon>Bacteria</taxon>
        <taxon>Bacillati</taxon>
        <taxon>Bacillota</taxon>
        <taxon>Bacilli</taxon>
        <taxon>Bacillales</taxon>
        <taxon>Alicyclobacillaceae</taxon>
        <taxon>Alicyclobacillus</taxon>
    </lineage>
</organism>
<keyword evidence="2 9" id="KW-0444">Lipid biosynthesis</keyword>
<comment type="subcellular location">
    <subcellularLocation>
        <location evidence="9">Cytoplasm</location>
    </subcellularLocation>
</comment>
<dbReference type="PANTHER" id="PTHR11728:SF1">
    <property type="entry name" value="GLYCEROL-3-PHOSPHATE DEHYDROGENASE [NAD(+)] 2, CHLOROPLASTIC"/>
    <property type="match status" value="1"/>
</dbReference>
<evidence type="ECO:0000313" key="16">
    <source>
        <dbReference type="Proteomes" id="UP001164803"/>
    </source>
</evidence>
<feature type="domain" description="Glycerol-3-phosphate dehydrogenase NAD-dependent N-terminal" evidence="13">
    <location>
        <begin position="3"/>
        <end position="160"/>
    </location>
</feature>
<dbReference type="Pfam" id="PF07479">
    <property type="entry name" value="NAD_Gly3P_dh_C"/>
    <property type="match status" value="1"/>
</dbReference>
<feature type="active site" description="Proton acceptor" evidence="9">
    <location>
        <position position="191"/>
    </location>
</feature>
<keyword evidence="9" id="KW-0547">Nucleotide-binding</keyword>
<evidence type="ECO:0000256" key="1">
    <source>
        <dbReference type="ARBA" id="ARBA00011009"/>
    </source>
</evidence>
<evidence type="ECO:0000256" key="11">
    <source>
        <dbReference type="RuleBase" id="RU000439"/>
    </source>
</evidence>
<feature type="binding site" evidence="9">
    <location>
        <position position="106"/>
    </location>
    <ligand>
        <name>NADPH</name>
        <dbReference type="ChEBI" id="CHEBI:57783"/>
    </ligand>
</feature>
<feature type="binding site" evidence="9">
    <location>
        <position position="254"/>
    </location>
    <ligand>
        <name>sn-glycerol 3-phosphate</name>
        <dbReference type="ChEBI" id="CHEBI:57597"/>
    </ligand>
</feature>
<dbReference type="PRINTS" id="PR00077">
    <property type="entry name" value="GPDHDRGNASE"/>
</dbReference>
<evidence type="ECO:0000259" key="13">
    <source>
        <dbReference type="Pfam" id="PF01210"/>
    </source>
</evidence>
<feature type="binding site" evidence="9">
    <location>
        <position position="256"/>
    </location>
    <ligand>
        <name>sn-glycerol 3-phosphate</name>
        <dbReference type="ChEBI" id="CHEBI:57597"/>
    </ligand>
</feature>
<dbReference type="RefSeq" id="WP_268046860.1">
    <property type="nucleotide sequence ID" value="NZ_CP104064.1"/>
</dbReference>
<feature type="binding site" evidence="9">
    <location>
        <position position="106"/>
    </location>
    <ligand>
        <name>sn-glycerol 3-phosphate</name>
        <dbReference type="ChEBI" id="CHEBI:57597"/>
    </ligand>
</feature>
<dbReference type="InterPro" id="IPR008927">
    <property type="entry name" value="6-PGluconate_DH-like_C_sf"/>
</dbReference>
<evidence type="ECO:0000256" key="5">
    <source>
        <dbReference type="ARBA" id="ARBA00023027"/>
    </source>
</evidence>
<dbReference type="EMBL" id="CP104064">
    <property type="protein sequence ID" value="WAH39202.1"/>
    <property type="molecule type" value="Genomic_DNA"/>
</dbReference>
<feature type="binding site" evidence="9">
    <location>
        <position position="136"/>
    </location>
    <ligand>
        <name>sn-glycerol 3-phosphate</name>
        <dbReference type="ChEBI" id="CHEBI:57597"/>
    </ligand>
</feature>
<keyword evidence="4 9" id="KW-0560">Oxidoreductase</keyword>
<feature type="binding site" evidence="9">
    <location>
        <position position="140"/>
    </location>
    <ligand>
        <name>NADPH</name>
        <dbReference type="ChEBI" id="CHEBI:57783"/>
    </ligand>
</feature>
<dbReference type="HAMAP" id="MF_00394">
    <property type="entry name" value="NAD_Glyc3P_dehydrog"/>
    <property type="match status" value="1"/>
</dbReference>